<dbReference type="SUPFAM" id="SSF57903">
    <property type="entry name" value="FYVE/PHD zinc finger"/>
    <property type="match status" value="1"/>
</dbReference>
<reference evidence="1" key="1">
    <citation type="journal article" date="2015" name="Nature">
        <title>Complex archaea that bridge the gap between prokaryotes and eukaryotes.</title>
        <authorList>
            <person name="Spang A."/>
            <person name="Saw J.H."/>
            <person name="Jorgensen S.L."/>
            <person name="Zaremba-Niedzwiedzka K."/>
            <person name="Martijn J."/>
            <person name="Lind A.E."/>
            <person name="van Eijk R."/>
            <person name="Schleper C."/>
            <person name="Guy L."/>
            <person name="Ettema T.J."/>
        </authorList>
    </citation>
    <scope>NUCLEOTIDE SEQUENCE</scope>
</reference>
<dbReference type="InterPro" id="IPR011011">
    <property type="entry name" value="Znf_FYVE_PHD"/>
</dbReference>
<gene>
    <name evidence="1" type="ORF">LCGC14_1037740</name>
</gene>
<sequence>MKADPIIGECDICDKEFTVIDSLGSRFKNDWITDEGLCDKCFSNICSNCCREAEDGERICNNCLSLTQIKKSKQCKQKMLT</sequence>
<protein>
    <submittedName>
        <fullName evidence="1">Uncharacterized protein</fullName>
    </submittedName>
</protein>
<dbReference type="EMBL" id="LAZR01004254">
    <property type="protein sequence ID" value="KKN10336.1"/>
    <property type="molecule type" value="Genomic_DNA"/>
</dbReference>
<evidence type="ECO:0000313" key="1">
    <source>
        <dbReference type="EMBL" id="KKN10336.1"/>
    </source>
</evidence>
<dbReference type="AlphaFoldDB" id="A0A0F9QB15"/>
<proteinExistence type="predicted"/>
<comment type="caution">
    <text evidence="1">The sequence shown here is derived from an EMBL/GenBank/DDBJ whole genome shotgun (WGS) entry which is preliminary data.</text>
</comment>
<name>A0A0F9QB15_9ZZZZ</name>
<organism evidence="1">
    <name type="scientific">marine sediment metagenome</name>
    <dbReference type="NCBI Taxonomy" id="412755"/>
    <lineage>
        <taxon>unclassified sequences</taxon>
        <taxon>metagenomes</taxon>
        <taxon>ecological metagenomes</taxon>
    </lineage>
</organism>
<accession>A0A0F9QB15</accession>